<dbReference type="HOGENOM" id="CLU_087648_1_0_1"/>
<evidence type="ECO:0000256" key="3">
    <source>
        <dbReference type="ARBA" id="ARBA00022989"/>
    </source>
</evidence>
<dbReference type="AlphaFoldDB" id="G0V8Q3"/>
<evidence type="ECO:0000259" key="7">
    <source>
        <dbReference type="Pfam" id="PF05529"/>
    </source>
</evidence>
<name>G0V8Q3_NAUCA</name>
<gene>
    <name evidence="8" type="primary">NCAS0A12940</name>
    <name evidence="8" type="ordered locus">NCAS_0A12940</name>
</gene>
<comment type="similarity">
    <text evidence="5">Belongs to the BCAP29/BCAP31 family.</text>
</comment>
<feature type="transmembrane region" description="Helical" evidence="5">
    <location>
        <begin position="50"/>
        <end position="67"/>
    </location>
</feature>
<organism evidence="8 9">
    <name type="scientific">Naumovozyma castellii</name>
    <name type="common">Yeast</name>
    <name type="synonym">Saccharomyces castellii</name>
    <dbReference type="NCBI Taxonomy" id="27288"/>
    <lineage>
        <taxon>Eukaryota</taxon>
        <taxon>Fungi</taxon>
        <taxon>Dikarya</taxon>
        <taxon>Ascomycota</taxon>
        <taxon>Saccharomycotina</taxon>
        <taxon>Saccharomycetes</taxon>
        <taxon>Saccharomycetales</taxon>
        <taxon>Saccharomycetaceae</taxon>
        <taxon>Naumovozyma</taxon>
    </lineage>
</organism>
<accession>G0V8Q3</accession>
<dbReference type="Pfam" id="PF05529">
    <property type="entry name" value="Bap31"/>
    <property type="match status" value="1"/>
</dbReference>
<feature type="transmembrane region" description="Helical" evidence="5">
    <location>
        <begin position="106"/>
        <end position="125"/>
    </location>
</feature>
<dbReference type="GO" id="GO:0006888">
    <property type="term" value="P:endoplasmic reticulum to Golgi vesicle-mediated transport"/>
    <property type="evidence" value="ECO:0007669"/>
    <property type="project" value="UniProtKB-UniRule"/>
</dbReference>
<keyword evidence="4 5" id="KW-0472">Membrane</keyword>
<dbReference type="PANTHER" id="PTHR12701">
    <property type="entry name" value="BCR-ASSOCIATED PROTEIN, BAP"/>
    <property type="match status" value="1"/>
</dbReference>
<dbReference type="eggNOG" id="KOG1962">
    <property type="taxonomic scope" value="Eukaryota"/>
</dbReference>
<dbReference type="InterPro" id="IPR008417">
    <property type="entry name" value="BAP29/BAP31"/>
</dbReference>
<evidence type="ECO:0000256" key="1">
    <source>
        <dbReference type="ARBA" id="ARBA00004141"/>
    </source>
</evidence>
<evidence type="ECO:0000256" key="5">
    <source>
        <dbReference type="RuleBase" id="RU367026"/>
    </source>
</evidence>
<comment type="function">
    <text evidence="5">May play a role in anterograde transport of membrane proteins from the endoplasmic reticulum to the Golgi.</text>
</comment>
<feature type="transmembrane region" description="Helical" evidence="5">
    <location>
        <begin position="6"/>
        <end position="30"/>
    </location>
</feature>
<evidence type="ECO:0000256" key="2">
    <source>
        <dbReference type="ARBA" id="ARBA00022692"/>
    </source>
</evidence>
<dbReference type="RefSeq" id="XP_003674232.1">
    <property type="nucleotide sequence ID" value="XM_003674184.1"/>
</dbReference>
<dbReference type="EMBL" id="HE576752">
    <property type="protein sequence ID" value="CCC67852.1"/>
    <property type="molecule type" value="Genomic_DNA"/>
</dbReference>
<evidence type="ECO:0000313" key="8">
    <source>
        <dbReference type="EMBL" id="CCC67852.1"/>
    </source>
</evidence>
<dbReference type="InParanoid" id="G0V8Q3"/>
<keyword evidence="5" id="KW-0931">ER-Golgi transport</keyword>
<dbReference type="KEGG" id="ncs:NCAS_0A12940"/>
<keyword evidence="2 5" id="KW-0812">Transmembrane</keyword>
<dbReference type="GO" id="GO:0005789">
    <property type="term" value="C:endoplasmic reticulum membrane"/>
    <property type="evidence" value="ECO:0007669"/>
    <property type="project" value="UniProtKB-SubCell"/>
</dbReference>
<evidence type="ECO:0000256" key="4">
    <source>
        <dbReference type="ARBA" id="ARBA00023136"/>
    </source>
</evidence>
<comment type="subcellular location">
    <subcellularLocation>
        <location evidence="5">Endoplasmic reticulum membrane</location>
        <topology evidence="5">Multi-pass membrane protein</topology>
    </subcellularLocation>
    <subcellularLocation>
        <location evidence="1">Membrane</location>
        <topology evidence="1">Multi-pass membrane protein</topology>
    </subcellularLocation>
</comment>
<keyword evidence="3 5" id="KW-1133">Transmembrane helix</keyword>
<sequence>MGLYLMALFTILTGEMSFLSLIVLPLPLVVRRVIYNHMFLQLVNSMRFRTIAVVGGMIVSLLLVDSWKRANIKVNPYSYEQDHSTTPIQILATRAYNQRNVYLSGFILYFGICIATVMIIIGKIIRFEDEVKEKKELLKDINLLKADKLEKEKLLKEIKKKIQLLEYEKRK</sequence>
<dbReference type="GeneID" id="96901330"/>
<evidence type="ECO:0000256" key="6">
    <source>
        <dbReference type="SAM" id="Coils"/>
    </source>
</evidence>
<dbReference type="GO" id="GO:0070973">
    <property type="term" value="P:protein localization to endoplasmic reticulum exit site"/>
    <property type="evidence" value="ECO:0007669"/>
    <property type="project" value="UniProtKB-UniRule"/>
</dbReference>
<reference evidence="8 9" key="1">
    <citation type="journal article" date="2011" name="Proc. Natl. Acad. Sci. U.S.A.">
        <title>Evolutionary erosion of yeast sex chromosomes by mating-type switching accidents.</title>
        <authorList>
            <person name="Gordon J.L."/>
            <person name="Armisen D."/>
            <person name="Proux-Wera E."/>
            <person name="Oheigeartaigh S.S."/>
            <person name="Byrne K.P."/>
            <person name="Wolfe K.H."/>
        </authorList>
    </citation>
    <scope>NUCLEOTIDE SEQUENCE [LARGE SCALE GENOMIC DNA]</scope>
    <source>
        <strain evidence="9">ATCC 76901 / BCRC 22586 / CBS 4309 / NBRC 1992 / NRRL Y-12630</strain>
    </source>
</reference>
<reference key="2">
    <citation type="submission" date="2011-08" db="EMBL/GenBank/DDBJ databases">
        <title>Genome sequence of Naumovozyma castellii.</title>
        <authorList>
            <person name="Gordon J.L."/>
            <person name="Armisen D."/>
            <person name="Proux-Wera E."/>
            <person name="OhEigeartaigh S.S."/>
            <person name="Byrne K.P."/>
            <person name="Wolfe K.H."/>
        </authorList>
    </citation>
    <scope>NUCLEOTIDE SEQUENCE</scope>
    <source>
        <strain>Type strain:CBS 4309</strain>
    </source>
</reference>
<keyword evidence="6" id="KW-0175">Coiled coil</keyword>
<feature type="coiled-coil region" evidence="6">
    <location>
        <begin position="127"/>
        <end position="168"/>
    </location>
</feature>
<keyword evidence="5" id="KW-0813">Transport</keyword>
<dbReference type="GO" id="GO:0006886">
    <property type="term" value="P:intracellular protein transport"/>
    <property type="evidence" value="ECO:0007669"/>
    <property type="project" value="UniProtKB-UniRule"/>
</dbReference>
<dbReference type="Proteomes" id="UP000001640">
    <property type="component" value="Chromosome 1"/>
</dbReference>
<protein>
    <recommendedName>
        <fullName evidence="5">Endoplasmic reticulum transmembrane protein</fullName>
    </recommendedName>
</protein>
<dbReference type="OrthoDB" id="435607at2759"/>
<keyword evidence="9" id="KW-1185">Reference proteome</keyword>
<dbReference type="PANTHER" id="PTHR12701:SF19">
    <property type="entry name" value="ENDOPLASMIC RETICULUM TRANSMEMBRANE PROTEIN 1-RELATED"/>
    <property type="match status" value="1"/>
</dbReference>
<evidence type="ECO:0000313" key="9">
    <source>
        <dbReference type="Proteomes" id="UP000001640"/>
    </source>
</evidence>
<proteinExistence type="inferred from homology"/>
<keyword evidence="5" id="KW-0653">Protein transport</keyword>
<dbReference type="OMA" id="MRFRTIA"/>
<feature type="domain" description="BAP29/BAP31 transmembrane" evidence="7">
    <location>
        <begin position="1"/>
        <end position="133"/>
    </location>
</feature>
<dbReference type="InterPro" id="IPR040463">
    <property type="entry name" value="BAP29/BAP31_N"/>
</dbReference>
<keyword evidence="5" id="KW-0256">Endoplasmic reticulum</keyword>